<name>A0A7Y3W600_9PROT</name>
<evidence type="ECO:0000313" key="2">
    <source>
        <dbReference type="EMBL" id="NNU17154.1"/>
    </source>
</evidence>
<feature type="domain" description="YhdP central" evidence="1">
    <location>
        <begin position="341"/>
        <end position="733"/>
    </location>
</feature>
<evidence type="ECO:0000313" key="3">
    <source>
        <dbReference type="Proteomes" id="UP000536835"/>
    </source>
</evidence>
<dbReference type="Pfam" id="PF13116">
    <property type="entry name" value="YhdP"/>
    <property type="match status" value="1"/>
</dbReference>
<keyword evidence="3" id="KW-1185">Reference proteome</keyword>
<evidence type="ECO:0000259" key="1">
    <source>
        <dbReference type="Pfam" id="PF13116"/>
    </source>
</evidence>
<reference evidence="2 3" key="1">
    <citation type="submission" date="2020-05" db="EMBL/GenBank/DDBJ databases">
        <title>Parvularcula mediterraneae sp. nov., isolated from polypropylene straw from shallow seawater of the seashore of Laganas in Zakynthos island, Greece.</title>
        <authorList>
            <person name="Szabo I."/>
            <person name="Al-Omari J."/>
            <person name="Rado J."/>
            <person name="Szerdahelyi G.S."/>
        </authorList>
    </citation>
    <scope>NUCLEOTIDE SEQUENCE [LARGE SCALE GENOMIC DNA]</scope>
    <source>
        <strain evidence="2 3">ZS-1/3</strain>
    </source>
</reference>
<dbReference type="EMBL" id="JABFCX010000003">
    <property type="protein sequence ID" value="NNU17154.1"/>
    <property type="molecule type" value="Genomic_DNA"/>
</dbReference>
<dbReference type="Proteomes" id="UP000536835">
    <property type="component" value="Unassembled WGS sequence"/>
</dbReference>
<sequence length="1107" mass="117362">MLRRKQRSGDERAGGGGLTGAFRSAVFCSEMVLRAASFSLTAAALGGALVIGSRAPVGAFVPTIETTLSRAADMDVSIEGLALSTSPTAMRLEFEKLSAYGTQRVDALRGEADLSLRGLLRLDPAPKRILVDQIDVETRFAPRQNDEEARPLPVERILTLLSSGVAGEVSLPQVNMTYAPEGVAPIALDGGSLSASSVDDGYRVSAKLPFVLGDGQRTDADVEVRARSNGLTELFFLSDGAPLAPLLAAAGVDVVTLDGEVSGLVSLTVDREGRPVDGSIDLSLDPGTGELVGRPFSFGENQLTAVFEGDTTIFRVMTFDYDVAGNTGELAGTVSAANILSPREIELDFDMRGEAIHLDLGELLEGTLDVDAFEAKGRFDADERRLAFDRLRAAYFESEARGSLALTFPEGFSGNPRIESDAVLPGPLTPQQVLAGWPLNLAREARKWVVENLKAGTLTNLSYKSDIPMNAIQPETALPNETMDFTFEASDATVFYLPGMPKLENVRASARVRGNSFTVDGRRGRVAGVDILSSRLNMPRFTPQGATATFRGRLSGEIATILEALEEASLVDFDEAGYATDQFHGKGIFDLAVDWPLKEFFEEEEVVVRGDGSFALGGIDDVLPGIDASEATGRVSLTPERVVIRGDGLTAGAPATFEWRQSLKQDMRAELAVSTAFDTLTADMVGIPLRQFFRGEIPTQIFADDLRPGAPLKITGELTDAAVNVPPLGLRKPKGIKGFFETTVAIPEPVEDPGDPGLVSLREMRLTSPLFNVEGSGVFTQEGAVVRLELPRLFIEDTANLSLRMVTEGNVLDLDITGDHASAAPAIDSVLGMQPARDGKLPGRLDLDVELSRVSLKNGVELHEVRAEGQHTGDYVEQFTLTARVGDEGRMNMTVDQPEGSELGFVEVEATDFGTLIGGVFGLGSVTGGAGSIKGTTDEKTGFSGRFEVSEILVQDAPLLAKILSFTSLDGAFAQLNGEGIRFTALEGDVTLNEGLITLEGAKLVGSSLGMSAAGEINLDAGTVDVRGAVAPAYALNGLLGSIPGLGRLFVSREGEGIVAFSYTVTGPISQPVVTVNALSALTPGILRRIFDPVEGEDVEGDTSEGP</sequence>
<dbReference type="InterPro" id="IPR025263">
    <property type="entry name" value="YhdP_central"/>
</dbReference>
<proteinExistence type="predicted"/>
<gene>
    <name evidence="2" type="ORF">HK107_12555</name>
</gene>
<accession>A0A7Y3W600</accession>
<organism evidence="2 3">
    <name type="scientific">Parvularcula mediterranea</name>
    <dbReference type="NCBI Taxonomy" id="2732508"/>
    <lineage>
        <taxon>Bacteria</taxon>
        <taxon>Pseudomonadati</taxon>
        <taxon>Pseudomonadota</taxon>
        <taxon>Alphaproteobacteria</taxon>
        <taxon>Parvularculales</taxon>
        <taxon>Parvularculaceae</taxon>
        <taxon>Parvularcula</taxon>
    </lineage>
</organism>
<protein>
    <recommendedName>
        <fullName evidence="1">YhdP central domain-containing protein</fullName>
    </recommendedName>
</protein>
<comment type="caution">
    <text evidence="2">The sequence shown here is derived from an EMBL/GenBank/DDBJ whole genome shotgun (WGS) entry which is preliminary data.</text>
</comment>
<dbReference type="AlphaFoldDB" id="A0A7Y3W600"/>